<evidence type="ECO:0000313" key="2">
    <source>
        <dbReference type="EMBL" id="KAK2146948.1"/>
    </source>
</evidence>
<keyword evidence="1" id="KW-0812">Transmembrane</keyword>
<dbReference type="InterPro" id="IPR027417">
    <property type="entry name" value="P-loop_NTPase"/>
</dbReference>
<keyword evidence="1" id="KW-1133">Transmembrane helix</keyword>
<gene>
    <name evidence="2" type="ORF">LSH36_577g03023</name>
</gene>
<keyword evidence="1" id="KW-0472">Membrane</keyword>
<dbReference type="Gene3D" id="3.40.50.300">
    <property type="entry name" value="P-loop containing nucleotide triphosphate hydrolases"/>
    <property type="match status" value="1"/>
</dbReference>
<dbReference type="AlphaFoldDB" id="A0AAD9MWR1"/>
<reference evidence="2" key="1">
    <citation type="journal article" date="2023" name="Mol. Biol. Evol.">
        <title>Third-Generation Sequencing Reveals the Adaptive Role of the Epigenome in Three Deep-Sea Polychaetes.</title>
        <authorList>
            <person name="Perez M."/>
            <person name="Aroh O."/>
            <person name="Sun Y."/>
            <person name="Lan Y."/>
            <person name="Juniper S.K."/>
            <person name="Young C.R."/>
            <person name="Angers B."/>
            <person name="Qian P.Y."/>
        </authorList>
    </citation>
    <scope>NUCLEOTIDE SEQUENCE</scope>
    <source>
        <strain evidence="2">P08H-3</strain>
    </source>
</reference>
<dbReference type="PANTHER" id="PTHR15723">
    <property type="entry name" value="CARBOHYDRATE SULFOTRANSFERASE 15"/>
    <property type="match status" value="1"/>
</dbReference>
<dbReference type="InterPro" id="IPR052654">
    <property type="entry name" value="CS_Sulfotransferase"/>
</dbReference>
<accession>A0AAD9MWR1</accession>
<evidence type="ECO:0000256" key="1">
    <source>
        <dbReference type="SAM" id="Phobius"/>
    </source>
</evidence>
<proteinExistence type="predicted"/>
<dbReference type="SUPFAM" id="SSF52540">
    <property type="entry name" value="P-loop containing nucleoside triphosphate hydrolases"/>
    <property type="match status" value="1"/>
</dbReference>
<sequence length="384" mass="45263">MQLRLNKRFFYSWVAPAKRKQSLRIPVGHNDVRCFPVYNASRMIKDWRALFFLLATFFLIVINRTVNHDEKFTTLMSESIYSENGDGLDQSWIYSCNNKSGQGPNIRDRCHFNPDDSSVLYGLPLRDIYRESVNGTILNYLPTYKNPCWFENDQSSNGLRCLPYLYVLGVAKSGTTSFYRNLLHHDNITKHQAKEIFWWGSIKRRYSFRKYIKYFNNPAEEIYNVQTHVGDLGRFHHKITVDATPTYFMQHGDLSILPDNGNIIDPFFVHHFRLYSHYHHLFRHLSSYSPKDFHQNVGQAIKLMDSCLDHATLMGCAFNRTLSLAFEKKGLMPLSYSMYYPYAKAWLDVFPRKQILFIKSEDFYFNMTSVMDEVFTFLDLGLYK</sequence>
<name>A0AAD9MWR1_9ANNE</name>
<keyword evidence="3" id="KW-1185">Reference proteome</keyword>
<protein>
    <recommendedName>
        <fullName evidence="4">Sulfotransferase</fullName>
    </recommendedName>
</protein>
<comment type="caution">
    <text evidence="2">The sequence shown here is derived from an EMBL/GenBank/DDBJ whole genome shotgun (WGS) entry which is preliminary data.</text>
</comment>
<dbReference type="EMBL" id="JAODUP010000577">
    <property type="protein sequence ID" value="KAK2146948.1"/>
    <property type="molecule type" value="Genomic_DNA"/>
</dbReference>
<evidence type="ECO:0008006" key="4">
    <source>
        <dbReference type="Google" id="ProtNLM"/>
    </source>
</evidence>
<dbReference type="PANTHER" id="PTHR15723:SF0">
    <property type="entry name" value="CARBOHYDRATE SULFOTRANSFERASE 15"/>
    <property type="match status" value="1"/>
</dbReference>
<dbReference type="GO" id="GO:0019319">
    <property type="term" value="P:hexose biosynthetic process"/>
    <property type="evidence" value="ECO:0007669"/>
    <property type="project" value="TreeGrafter"/>
</dbReference>
<dbReference type="GO" id="GO:0050659">
    <property type="term" value="F:N-acetylgalactosamine 4-sulfate 6-O-sulfotransferase activity"/>
    <property type="evidence" value="ECO:0007669"/>
    <property type="project" value="TreeGrafter"/>
</dbReference>
<evidence type="ECO:0000313" key="3">
    <source>
        <dbReference type="Proteomes" id="UP001208570"/>
    </source>
</evidence>
<organism evidence="2 3">
    <name type="scientific">Paralvinella palmiformis</name>
    <dbReference type="NCBI Taxonomy" id="53620"/>
    <lineage>
        <taxon>Eukaryota</taxon>
        <taxon>Metazoa</taxon>
        <taxon>Spiralia</taxon>
        <taxon>Lophotrochozoa</taxon>
        <taxon>Annelida</taxon>
        <taxon>Polychaeta</taxon>
        <taxon>Sedentaria</taxon>
        <taxon>Canalipalpata</taxon>
        <taxon>Terebellida</taxon>
        <taxon>Terebelliformia</taxon>
        <taxon>Alvinellidae</taxon>
        <taxon>Paralvinella</taxon>
    </lineage>
</organism>
<dbReference type="Proteomes" id="UP001208570">
    <property type="component" value="Unassembled WGS sequence"/>
</dbReference>
<feature type="transmembrane region" description="Helical" evidence="1">
    <location>
        <begin position="49"/>
        <end position="66"/>
    </location>
</feature>